<sequence>MVEVHLIRREPFQEKLPLSRLFQTSGISNACFRRQILLSLYLLFGLCLPCFVKSDELQILLSLKSALDKSSSNNVFDSWKAANSVCGFNGITCNAEGSVKEIEFSSQKLTGVLPLDSICQLQSLDKLSLGYNLLCGAITEDLSNCVKLQYLDLRSNLFTGSFPDISALSELQYLYLNGSGFSGPFPWKSLENMTNLAVLSLGDNLFDRTPFPNQILKLKKLNWLYLANCSIEGKIPPAIGDLTELRDLELQYNYLSGEIPVEIGKLHNLWQLELYFNELTGKLPVGLRNLSKLEYFDASTNHLEGDISEVRYLTNLVSLHLFGNKFTGEVPPELGQLKKLANLSLYNNMLTGPLPQKLGSWADFDYIDVSENFLTGPIPPDMCKKGTMRGLLMRQNRLTGAIPTTYASCTTLKRFRVGNNSLSGIVPAGIWGLPKVDIIDISFNQFEGSITSDIKNAKEIAIMSAECNRLSGELPEEISEATSLVRIELNNNLISGKIPQGIGELKRLNSLKLNNNRLSGSIPESLGSFTSISNINMANNSLSGEIPSSLGSLPTLNSLNLSRNELSGKIPESLSSLKLNLFDLSCNQLTGPIPQSLSIEAYNGSLTGNPGLCSSTIRSFKQCSPDSGMSKDARTLIICFALGATILLASLGYFLYLRRREKDHDRSLKKESWDFKSFHMLSFTEDEILDSVKQENLIGKGGSGNVYKVMLSNGVELAVKHIWNTDSHGRRKSRSSTPILSNRDGKAKEFDAEVQTLSSIRHVNVVKLYCSITSEDSSLLVYEYLPNGSLWDLLHTSKKMELDWDTRYEIAVGAAKGLEYLHHGCERPVIHRDVKSSNILLDEFLKPRIADFGLAKIVQANGFKDSTHVIAGTHGYIAPEYGYTYKVNEKSDVYSFGVVLMELVSGKRPIEPEYGDSNDMVTWVCSKIKKKESVLGIVDPRIPDAFKEDAVKVLRIAISCTTKLPALRPTMRTVVQMLEEAEPCKLVGIVICKDGDQKKKEAAAMDSA</sequence>
<keyword evidence="9" id="KW-0677">Repeat</keyword>
<proteinExistence type="inferred from homology"/>
<keyword evidence="7 20" id="KW-0812">Transmembrane</keyword>
<keyword evidence="6" id="KW-0808">Transferase</keyword>
<comment type="similarity">
    <text evidence="2">Belongs to the protein kinase superfamily. Ser/Thr protein kinase family.</text>
</comment>
<dbReference type="PROSITE" id="PS00108">
    <property type="entry name" value="PROTEIN_KINASE_ST"/>
    <property type="match status" value="1"/>
</dbReference>
<dbReference type="Proteomes" id="UP000515121">
    <property type="component" value="Unplaced"/>
</dbReference>
<evidence type="ECO:0000256" key="13">
    <source>
        <dbReference type="ARBA" id="ARBA00022989"/>
    </source>
</evidence>
<dbReference type="SMART" id="SM00220">
    <property type="entry name" value="S_TKc"/>
    <property type="match status" value="1"/>
</dbReference>
<evidence type="ECO:0000256" key="17">
    <source>
        <dbReference type="ARBA" id="ARBA00047899"/>
    </source>
</evidence>
<organism evidence="22 23">
    <name type="scientific">Durio zibethinus</name>
    <name type="common">Durian</name>
    <dbReference type="NCBI Taxonomy" id="66656"/>
    <lineage>
        <taxon>Eukaryota</taxon>
        <taxon>Viridiplantae</taxon>
        <taxon>Streptophyta</taxon>
        <taxon>Embryophyta</taxon>
        <taxon>Tracheophyta</taxon>
        <taxon>Spermatophyta</taxon>
        <taxon>Magnoliopsida</taxon>
        <taxon>eudicotyledons</taxon>
        <taxon>Gunneridae</taxon>
        <taxon>Pentapetalae</taxon>
        <taxon>rosids</taxon>
        <taxon>malvids</taxon>
        <taxon>Malvales</taxon>
        <taxon>Malvaceae</taxon>
        <taxon>Helicteroideae</taxon>
        <taxon>Durio</taxon>
    </lineage>
</organism>
<keyword evidence="4" id="KW-0723">Serine/threonine-protein kinase</keyword>
<dbReference type="RefSeq" id="XP_022750724.1">
    <property type="nucleotide sequence ID" value="XM_022894989.1"/>
</dbReference>
<dbReference type="GO" id="GO:0004674">
    <property type="term" value="F:protein serine/threonine kinase activity"/>
    <property type="evidence" value="ECO:0007669"/>
    <property type="project" value="UniProtKB-KW"/>
</dbReference>
<dbReference type="GO" id="GO:0016020">
    <property type="term" value="C:membrane"/>
    <property type="evidence" value="ECO:0007669"/>
    <property type="project" value="UniProtKB-SubCell"/>
</dbReference>
<dbReference type="InterPro" id="IPR003591">
    <property type="entry name" value="Leu-rich_rpt_typical-subtyp"/>
</dbReference>
<dbReference type="GO" id="GO:0005524">
    <property type="term" value="F:ATP binding"/>
    <property type="evidence" value="ECO:0007669"/>
    <property type="project" value="UniProtKB-UniRule"/>
</dbReference>
<evidence type="ECO:0000256" key="6">
    <source>
        <dbReference type="ARBA" id="ARBA00022679"/>
    </source>
</evidence>
<keyword evidence="10 19" id="KW-0547">Nucleotide-binding</keyword>
<dbReference type="OrthoDB" id="2015831at2759"/>
<comment type="catalytic activity">
    <reaction evidence="17">
        <text>L-threonyl-[protein] + ATP = O-phospho-L-threonyl-[protein] + ADP + H(+)</text>
        <dbReference type="Rhea" id="RHEA:46608"/>
        <dbReference type="Rhea" id="RHEA-COMP:11060"/>
        <dbReference type="Rhea" id="RHEA-COMP:11605"/>
        <dbReference type="ChEBI" id="CHEBI:15378"/>
        <dbReference type="ChEBI" id="CHEBI:30013"/>
        <dbReference type="ChEBI" id="CHEBI:30616"/>
        <dbReference type="ChEBI" id="CHEBI:61977"/>
        <dbReference type="ChEBI" id="CHEBI:456216"/>
        <dbReference type="EC" id="2.7.11.1"/>
    </reaction>
</comment>
<evidence type="ECO:0000256" key="9">
    <source>
        <dbReference type="ARBA" id="ARBA00022737"/>
    </source>
</evidence>
<evidence type="ECO:0000256" key="16">
    <source>
        <dbReference type="ARBA" id="ARBA00023180"/>
    </source>
</evidence>
<evidence type="ECO:0000256" key="8">
    <source>
        <dbReference type="ARBA" id="ARBA00022729"/>
    </source>
</evidence>
<feature type="domain" description="Protein kinase" evidence="21">
    <location>
        <begin position="692"/>
        <end position="982"/>
    </location>
</feature>
<keyword evidence="13 20" id="KW-1133">Transmembrane helix</keyword>
<dbReference type="GO" id="GO:0001653">
    <property type="term" value="F:peptide receptor activity"/>
    <property type="evidence" value="ECO:0007669"/>
    <property type="project" value="UniProtKB-ARBA"/>
</dbReference>
<keyword evidence="12 19" id="KW-0067">ATP-binding</keyword>
<dbReference type="FunFam" id="3.80.10.10:FF:000233">
    <property type="entry name" value="Leucine-rich repeat receptor-like protein kinase TDR"/>
    <property type="match status" value="1"/>
</dbReference>
<keyword evidence="16" id="KW-0325">Glycoprotein</keyword>
<keyword evidence="11" id="KW-0418">Kinase</keyword>
<dbReference type="PANTHER" id="PTHR48056:SF41">
    <property type="entry name" value="RECEPTOR-LIKE PROTEIN KINASE HAIKU2"/>
    <property type="match status" value="1"/>
</dbReference>
<dbReference type="EC" id="2.7.11.1" evidence="3"/>
<dbReference type="PROSITE" id="PS50011">
    <property type="entry name" value="PROTEIN_KINASE_DOM"/>
    <property type="match status" value="1"/>
</dbReference>
<evidence type="ECO:0000256" key="3">
    <source>
        <dbReference type="ARBA" id="ARBA00012513"/>
    </source>
</evidence>
<name>A0A6P5ZD36_DURZI</name>
<dbReference type="PROSITE" id="PS00107">
    <property type="entry name" value="PROTEIN_KINASE_ATP"/>
    <property type="match status" value="1"/>
</dbReference>
<accession>A0A6P5ZD36</accession>
<dbReference type="SUPFAM" id="SSF52058">
    <property type="entry name" value="L domain-like"/>
    <property type="match status" value="3"/>
</dbReference>
<dbReference type="Pfam" id="PF00069">
    <property type="entry name" value="Pkinase"/>
    <property type="match status" value="1"/>
</dbReference>
<evidence type="ECO:0000256" key="4">
    <source>
        <dbReference type="ARBA" id="ARBA00022527"/>
    </source>
</evidence>
<evidence type="ECO:0000256" key="18">
    <source>
        <dbReference type="ARBA" id="ARBA00048679"/>
    </source>
</evidence>
<gene>
    <name evidence="23" type="primary">LOC111299658</name>
</gene>
<evidence type="ECO:0000256" key="5">
    <source>
        <dbReference type="ARBA" id="ARBA00022614"/>
    </source>
</evidence>
<dbReference type="Pfam" id="PF08263">
    <property type="entry name" value="LRRNT_2"/>
    <property type="match status" value="1"/>
</dbReference>
<keyword evidence="8" id="KW-0732">Signal</keyword>
<dbReference type="SMART" id="SM00369">
    <property type="entry name" value="LRR_TYP"/>
    <property type="match status" value="6"/>
</dbReference>
<dbReference type="InterPro" id="IPR032675">
    <property type="entry name" value="LRR_dom_sf"/>
</dbReference>
<keyword evidence="15" id="KW-0675">Receptor</keyword>
<dbReference type="SUPFAM" id="SSF56112">
    <property type="entry name" value="Protein kinase-like (PK-like)"/>
    <property type="match status" value="1"/>
</dbReference>
<keyword evidence="22" id="KW-1185">Reference proteome</keyword>
<dbReference type="GO" id="GO:0006952">
    <property type="term" value="P:defense response"/>
    <property type="evidence" value="ECO:0007669"/>
    <property type="project" value="UniProtKB-ARBA"/>
</dbReference>
<dbReference type="FunFam" id="3.80.10.10:FF:000453">
    <property type="entry name" value="Leucine-rich receptor-like protein kinase family protein"/>
    <property type="match status" value="1"/>
</dbReference>
<evidence type="ECO:0000256" key="11">
    <source>
        <dbReference type="ARBA" id="ARBA00022777"/>
    </source>
</evidence>
<protein>
    <recommendedName>
        <fullName evidence="3">non-specific serine/threonine protein kinase</fullName>
        <ecNumber evidence="3">2.7.11.1</ecNumber>
    </recommendedName>
</protein>
<evidence type="ECO:0000256" key="19">
    <source>
        <dbReference type="PROSITE-ProRule" id="PRU10141"/>
    </source>
</evidence>
<feature type="binding site" evidence="19">
    <location>
        <position position="720"/>
    </location>
    <ligand>
        <name>ATP</name>
        <dbReference type="ChEBI" id="CHEBI:30616"/>
    </ligand>
</feature>
<keyword evidence="14 20" id="KW-0472">Membrane</keyword>
<evidence type="ECO:0000259" key="21">
    <source>
        <dbReference type="PROSITE" id="PS50011"/>
    </source>
</evidence>
<reference evidence="23" key="1">
    <citation type="submission" date="2025-08" db="UniProtKB">
        <authorList>
            <consortium name="RefSeq"/>
        </authorList>
    </citation>
    <scope>IDENTIFICATION</scope>
    <source>
        <tissue evidence="23">Fruit stalk</tissue>
    </source>
</reference>
<dbReference type="Pfam" id="PF00560">
    <property type="entry name" value="LRR_1"/>
    <property type="match status" value="7"/>
</dbReference>
<evidence type="ECO:0000256" key="1">
    <source>
        <dbReference type="ARBA" id="ARBA00004167"/>
    </source>
</evidence>
<evidence type="ECO:0000313" key="22">
    <source>
        <dbReference type="Proteomes" id="UP000515121"/>
    </source>
</evidence>
<feature type="transmembrane region" description="Helical" evidence="20">
    <location>
        <begin position="635"/>
        <end position="656"/>
    </location>
</feature>
<dbReference type="Gene3D" id="3.30.200.20">
    <property type="entry name" value="Phosphorylase Kinase, domain 1"/>
    <property type="match status" value="1"/>
</dbReference>
<comment type="catalytic activity">
    <reaction evidence="18">
        <text>L-seryl-[protein] + ATP = O-phospho-L-seryl-[protein] + ADP + H(+)</text>
        <dbReference type="Rhea" id="RHEA:17989"/>
        <dbReference type="Rhea" id="RHEA-COMP:9863"/>
        <dbReference type="Rhea" id="RHEA-COMP:11604"/>
        <dbReference type="ChEBI" id="CHEBI:15378"/>
        <dbReference type="ChEBI" id="CHEBI:29999"/>
        <dbReference type="ChEBI" id="CHEBI:30616"/>
        <dbReference type="ChEBI" id="CHEBI:83421"/>
        <dbReference type="ChEBI" id="CHEBI:456216"/>
        <dbReference type="EC" id="2.7.11.1"/>
    </reaction>
</comment>
<evidence type="ECO:0000256" key="20">
    <source>
        <dbReference type="SAM" id="Phobius"/>
    </source>
</evidence>
<dbReference type="InterPro" id="IPR000719">
    <property type="entry name" value="Prot_kinase_dom"/>
</dbReference>
<evidence type="ECO:0000313" key="23">
    <source>
        <dbReference type="RefSeq" id="XP_022750724.1"/>
    </source>
</evidence>
<dbReference type="FunFam" id="3.80.10.10:FF:000234">
    <property type="entry name" value="Probable inactive receptor kinase RLK902"/>
    <property type="match status" value="1"/>
</dbReference>
<comment type="subcellular location">
    <subcellularLocation>
        <location evidence="1">Membrane</location>
        <topology evidence="1">Single-pass membrane protein</topology>
    </subcellularLocation>
</comment>
<dbReference type="FunFam" id="1.10.510.10:FF:000276">
    <property type="entry name" value="LRR receptor-like serine/threonine-protein kinase RCH1"/>
    <property type="match status" value="1"/>
</dbReference>
<evidence type="ECO:0000256" key="15">
    <source>
        <dbReference type="ARBA" id="ARBA00023170"/>
    </source>
</evidence>
<dbReference type="InterPro" id="IPR008271">
    <property type="entry name" value="Ser/Thr_kinase_AS"/>
</dbReference>
<evidence type="ECO:0000256" key="7">
    <source>
        <dbReference type="ARBA" id="ARBA00022692"/>
    </source>
</evidence>
<dbReference type="InterPro" id="IPR001611">
    <property type="entry name" value="Leu-rich_rpt"/>
</dbReference>
<dbReference type="GeneID" id="111299658"/>
<dbReference type="GO" id="GO:0051707">
    <property type="term" value="P:response to other organism"/>
    <property type="evidence" value="ECO:0007669"/>
    <property type="project" value="UniProtKB-ARBA"/>
</dbReference>
<dbReference type="FunFam" id="3.30.200.20:FF:000540">
    <property type="entry name" value="Receptor-like protein kinase HAIKU2"/>
    <property type="match status" value="1"/>
</dbReference>
<dbReference type="InterPro" id="IPR050647">
    <property type="entry name" value="Plant_LRR-RLKs"/>
</dbReference>
<dbReference type="KEGG" id="dzi:111299658"/>
<dbReference type="InterPro" id="IPR017441">
    <property type="entry name" value="Protein_kinase_ATP_BS"/>
</dbReference>
<keyword evidence="5" id="KW-0433">Leucine-rich repeat</keyword>
<dbReference type="Gene3D" id="1.10.510.10">
    <property type="entry name" value="Transferase(Phosphotransferase) domain 1"/>
    <property type="match status" value="1"/>
</dbReference>
<dbReference type="InterPro" id="IPR011009">
    <property type="entry name" value="Kinase-like_dom_sf"/>
</dbReference>
<dbReference type="InterPro" id="IPR013210">
    <property type="entry name" value="LRR_N_plant-typ"/>
</dbReference>
<evidence type="ECO:0000256" key="10">
    <source>
        <dbReference type="ARBA" id="ARBA00022741"/>
    </source>
</evidence>
<dbReference type="PANTHER" id="PTHR48056">
    <property type="entry name" value="LRR RECEPTOR-LIKE SERINE/THREONINE-PROTEIN KINASE-RELATED"/>
    <property type="match status" value="1"/>
</dbReference>
<dbReference type="Gene3D" id="3.80.10.10">
    <property type="entry name" value="Ribonuclease Inhibitor"/>
    <property type="match status" value="4"/>
</dbReference>
<evidence type="ECO:0000256" key="12">
    <source>
        <dbReference type="ARBA" id="ARBA00022840"/>
    </source>
</evidence>
<dbReference type="AlphaFoldDB" id="A0A6P5ZD36"/>
<evidence type="ECO:0000256" key="2">
    <source>
        <dbReference type="ARBA" id="ARBA00008684"/>
    </source>
</evidence>
<evidence type="ECO:0000256" key="14">
    <source>
        <dbReference type="ARBA" id="ARBA00023136"/>
    </source>
</evidence>
<dbReference type="GO" id="GO:0009791">
    <property type="term" value="P:post-embryonic development"/>
    <property type="evidence" value="ECO:0007669"/>
    <property type="project" value="UniProtKB-ARBA"/>
</dbReference>